<comment type="caution">
    <text evidence="1">The sequence shown here is derived from an EMBL/GenBank/DDBJ whole genome shotgun (WGS) entry which is preliminary data.</text>
</comment>
<keyword evidence="2" id="KW-1185">Reference proteome</keyword>
<name>A0AAW0JM21_QUESU</name>
<evidence type="ECO:0000313" key="2">
    <source>
        <dbReference type="Proteomes" id="UP000237347"/>
    </source>
</evidence>
<accession>A0AAW0JM21</accession>
<dbReference type="EMBL" id="PKMF04000521">
    <property type="protein sequence ID" value="KAK7827545.1"/>
    <property type="molecule type" value="Genomic_DNA"/>
</dbReference>
<proteinExistence type="predicted"/>
<evidence type="ECO:0000313" key="1">
    <source>
        <dbReference type="EMBL" id="KAK7827545.1"/>
    </source>
</evidence>
<reference evidence="1 2" key="1">
    <citation type="journal article" date="2018" name="Sci. Data">
        <title>The draft genome sequence of cork oak.</title>
        <authorList>
            <person name="Ramos A.M."/>
            <person name="Usie A."/>
            <person name="Barbosa P."/>
            <person name="Barros P.M."/>
            <person name="Capote T."/>
            <person name="Chaves I."/>
            <person name="Simoes F."/>
            <person name="Abreu I."/>
            <person name="Carrasquinho I."/>
            <person name="Faro C."/>
            <person name="Guimaraes J.B."/>
            <person name="Mendonca D."/>
            <person name="Nobrega F."/>
            <person name="Rodrigues L."/>
            <person name="Saibo N.J.M."/>
            <person name="Varela M.C."/>
            <person name="Egas C."/>
            <person name="Matos J."/>
            <person name="Miguel C.M."/>
            <person name="Oliveira M.M."/>
            <person name="Ricardo C.P."/>
            <person name="Goncalves S."/>
        </authorList>
    </citation>
    <scope>NUCLEOTIDE SEQUENCE [LARGE SCALE GENOMIC DNA]</scope>
    <source>
        <strain evidence="2">cv. HL8</strain>
    </source>
</reference>
<organism evidence="1 2">
    <name type="scientific">Quercus suber</name>
    <name type="common">Cork oak</name>
    <dbReference type="NCBI Taxonomy" id="58331"/>
    <lineage>
        <taxon>Eukaryota</taxon>
        <taxon>Viridiplantae</taxon>
        <taxon>Streptophyta</taxon>
        <taxon>Embryophyta</taxon>
        <taxon>Tracheophyta</taxon>
        <taxon>Spermatophyta</taxon>
        <taxon>Magnoliopsida</taxon>
        <taxon>eudicotyledons</taxon>
        <taxon>Gunneridae</taxon>
        <taxon>Pentapetalae</taxon>
        <taxon>rosids</taxon>
        <taxon>fabids</taxon>
        <taxon>Fagales</taxon>
        <taxon>Fagaceae</taxon>
        <taxon>Quercus</taxon>
    </lineage>
</organism>
<dbReference type="Proteomes" id="UP000237347">
    <property type="component" value="Unassembled WGS sequence"/>
</dbReference>
<sequence>MRGRERGECVLTCAPDGGFGEAFGRLALTVDVEVAAGAELRQQAEPLRRVDARVERGQERMVQHLQNFPLGPRATFFASARQLLLVHHFRREEATVRSVVFSSVRWTEPMSPEPSRATKRRSERESWRVWSSERIRLMADQQGSEEGAWCFVVEVEPSEPKEAVSVASEPELVLRLMSAVVFVVAVEVKLRL</sequence>
<gene>
    <name evidence="1" type="ORF">CFP56_031146</name>
</gene>
<protein>
    <submittedName>
        <fullName evidence="1">Uncharacterized protein</fullName>
    </submittedName>
</protein>
<dbReference type="AlphaFoldDB" id="A0AAW0JM21"/>